<protein>
    <submittedName>
        <fullName evidence="1">Uncharacterized protein</fullName>
    </submittedName>
</protein>
<gene>
    <name evidence="1" type="ORF">VAC51_00027</name>
</gene>
<evidence type="ECO:0000313" key="1">
    <source>
        <dbReference type="EMBL" id="CAI3971356.1"/>
    </source>
</evidence>
<dbReference type="EMBL" id="OX359471">
    <property type="protein sequence ID" value="CAI3971356.1"/>
    <property type="molecule type" value="Genomic_DNA"/>
</dbReference>
<proteinExistence type="predicted"/>
<accession>A0A9N6ZG62</accession>
<reference evidence="1" key="1">
    <citation type="submission" date="2022-10" db="EMBL/GenBank/DDBJ databases">
        <authorList>
            <person name="Meaden S."/>
        </authorList>
    </citation>
    <scope>NUCLEOTIDE SEQUENCE</scope>
</reference>
<organism evidence="1">
    <name type="scientific">Variovorax phage VAC_51</name>
    <dbReference type="NCBI Taxonomy" id="2985242"/>
    <lineage>
        <taxon>Viruses</taxon>
        <taxon>Duplodnaviria</taxon>
        <taxon>Heunggongvirae</taxon>
        <taxon>Uroviricota</taxon>
        <taxon>Caudoviricetes</taxon>
        <taxon>Autographivirales</taxon>
        <taxon>Autoscriptoviridae</taxon>
        <taxon>Trelivelvirus</taxon>
        <taxon>Trelivelvirus VAC51</taxon>
    </lineage>
</organism>
<name>A0A9N6ZG62_9CAUD</name>
<sequence>MKTFSITIGVQGKITVPDSVIRELRITASEDPANGGDKFLFDLNARTQGNDDEFVQAALKNALRNIVRNGILNDIGGMGVGVKAAPAIVTVSVPENIVTKVKAREQVSIERIDVKPRIQSHGEPDSIEQADA</sequence>